<dbReference type="eggNOG" id="COG2199">
    <property type="taxonomic scope" value="Bacteria"/>
</dbReference>
<feature type="domain" description="GGDEF" evidence="3">
    <location>
        <begin position="213"/>
        <end position="338"/>
    </location>
</feature>
<dbReference type="SMART" id="SM00267">
    <property type="entry name" value="GGDEF"/>
    <property type="match status" value="1"/>
</dbReference>
<evidence type="ECO:0000313" key="5">
    <source>
        <dbReference type="Proteomes" id="UP000001116"/>
    </source>
</evidence>
<dbReference type="NCBIfam" id="TIGR00254">
    <property type="entry name" value="GGDEF"/>
    <property type="match status" value="1"/>
</dbReference>
<dbReference type="RefSeq" id="WP_012085507.1">
    <property type="nucleotide sequence ID" value="NC_009664.2"/>
</dbReference>
<dbReference type="PROSITE" id="PS50887">
    <property type="entry name" value="GGDEF"/>
    <property type="match status" value="1"/>
</dbReference>
<dbReference type="AlphaFoldDB" id="A6W4D1"/>
<feature type="region of interest" description="Disordered" evidence="1">
    <location>
        <begin position="328"/>
        <end position="361"/>
    </location>
</feature>
<feature type="compositionally biased region" description="Pro residues" evidence="1">
    <location>
        <begin position="339"/>
        <end position="348"/>
    </location>
</feature>
<evidence type="ECO:0000256" key="1">
    <source>
        <dbReference type="SAM" id="MobiDB-lite"/>
    </source>
</evidence>
<proteinExistence type="predicted"/>
<dbReference type="STRING" id="266940.Krad_0179"/>
<dbReference type="InterPro" id="IPR003018">
    <property type="entry name" value="GAF"/>
</dbReference>
<dbReference type="Gene3D" id="3.20.20.450">
    <property type="entry name" value="EAL domain"/>
    <property type="match status" value="1"/>
</dbReference>
<dbReference type="InterPro" id="IPR029787">
    <property type="entry name" value="Nucleotide_cyclase"/>
</dbReference>
<dbReference type="eggNOG" id="COG2200">
    <property type="taxonomic scope" value="Bacteria"/>
</dbReference>
<name>A6W4D1_KINRD</name>
<dbReference type="InterPro" id="IPR050706">
    <property type="entry name" value="Cyclic-di-GMP_PDE-like"/>
</dbReference>
<dbReference type="KEGG" id="kra:Krad_0179"/>
<dbReference type="SUPFAM" id="SSF55781">
    <property type="entry name" value="GAF domain-like"/>
    <property type="match status" value="2"/>
</dbReference>
<dbReference type="InterPro" id="IPR035919">
    <property type="entry name" value="EAL_sf"/>
</dbReference>
<organism evidence="4 5">
    <name type="scientific">Kineococcus radiotolerans (strain ATCC BAA-149 / DSM 14245 / SRS30216)</name>
    <dbReference type="NCBI Taxonomy" id="266940"/>
    <lineage>
        <taxon>Bacteria</taxon>
        <taxon>Bacillati</taxon>
        <taxon>Actinomycetota</taxon>
        <taxon>Actinomycetes</taxon>
        <taxon>Kineosporiales</taxon>
        <taxon>Kineosporiaceae</taxon>
        <taxon>Kineococcus</taxon>
    </lineage>
</organism>
<reference evidence="5" key="1">
    <citation type="journal article" date="2008" name="PLoS ONE">
        <title>Survival in nuclear waste, extreme resistance, and potential applications gleaned from the genome sequence of Kineococcus radiotolerans SRS30216.</title>
        <authorList>
            <person name="Bagwell C.E."/>
            <person name="Bhat S."/>
            <person name="Hawkins G.M."/>
            <person name="Smith B.W."/>
            <person name="Biswas T."/>
            <person name="Hoover T.R."/>
            <person name="Saunders E."/>
            <person name="Han C.S."/>
            <person name="Tsodikov O.V."/>
            <person name="Shimkets L.J."/>
        </authorList>
    </citation>
    <scope>NUCLEOTIDE SEQUENCE [LARGE SCALE GENOMIC DNA]</scope>
    <source>
        <strain evidence="5">ATCC BAA-149 / DSM 14245 / SRS30216</strain>
    </source>
</reference>
<dbReference type="PROSITE" id="PS50883">
    <property type="entry name" value="EAL"/>
    <property type="match status" value="1"/>
</dbReference>
<dbReference type="InterPro" id="IPR000160">
    <property type="entry name" value="GGDEF_dom"/>
</dbReference>
<dbReference type="InterPro" id="IPR029016">
    <property type="entry name" value="GAF-like_dom_sf"/>
</dbReference>
<dbReference type="SUPFAM" id="SSF141868">
    <property type="entry name" value="EAL domain-like"/>
    <property type="match status" value="1"/>
</dbReference>
<sequence length="750" mass="78440">MDVEGRGRGGAHGDGAGAPAVLLPPVSDFASAAAATLRHLHQRVGMDTWAVARRDGEDYVVLSALDAGRVGMRDGGVMAWDDTFCAATVAGDTPRFSPCVEREPAWERALAATGFPWRSYLSVPMTAPDGTVLGTVCAGSLEPVDPAVGLQLPDVELAADLLATVLGHELRLEREAHRAREAAGRDAVTGLGDRRAWDAALAAEEARAKRLGSTASVLLLALGGLKELNRAEGHDAGDRLIVRAGQVLREHLRPEDLVVRLGGDEFAALLPDADRAAATAALEGLRAALADAGVPASLGVGTRRAATGLPAAWREADAAARVDRAARAQRARAAAAQPRTPPAGPLDEPPVAFGADGADGAGGDPELTLRIERLLDAARRQLGMEAAVLARFEGEVWTLRHVAAGPGTALVPGLSWDLRGTYCRHVLAGRLSAVVPDAAAHPVTAALPITAALDIGAYVGVPVRFNDGSLYGTLCALSSTPQPELRPRDRGVLEIIAEALGELLTRDHQQALRRRAVLARLDALHREGGPRPVYQPIVELEGLRRVGDEALSRFPHGAPDTWFADAAGVGAGEQLELAAVRAALAQRPLGEGFLSLNVSPAVAASPALARVLQEEDLRTLVVEVTEHEQVSDYTALLRHLAPLRQGGLRIAVDDAGAGFASMRHVLTLQPDFIKLDIGLIRGIDRDGTRRALAAALTTFAHQTGARVIAEGVETAEELDCLRALGVSHGQGYHLGRPAPAPAAVVSGLGA</sequence>
<keyword evidence="5" id="KW-1185">Reference proteome</keyword>
<dbReference type="HOGENOM" id="CLU_370792_0_0_11"/>
<feature type="domain" description="EAL" evidence="2">
    <location>
        <begin position="513"/>
        <end position="750"/>
    </location>
</feature>
<dbReference type="Proteomes" id="UP000001116">
    <property type="component" value="Chromosome"/>
</dbReference>
<dbReference type="CDD" id="cd01948">
    <property type="entry name" value="EAL"/>
    <property type="match status" value="1"/>
</dbReference>
<dbReference type="EMBL" id="CP000750">
    <property type="protein sequence ID" value="ABS01670.1"/>
    <property type="molecule type" value="Genomic_DNA"/>
</dbReference>
<dbReference type="Pfam" id="PF00563">
    <property type="entry name" value="EAL"/>
    <property type="match status" value="1"/>
</dbReference>
<evidence type="ECO:0000313" key="4">
    <source>
        <dbReference type="EMBL" id="ABS01670.1"/>
    </source>
</evidence>
<dbReference type="CDD" id="cd01949">
    <property type="entry name" value="GGDEF"/>
    <property type="match status" value="1"/>
</dbReference>
<accession>A6W4D1</accession>
<dbReference type="eggNOG" id="COG2203">
    <property type="taxonomic scope" value="Bacteria"/>
</dbReference>
<evidence type="ECO:0000259" key="2">
    <source>
        <dbReference type="PROSITE" id="PS50883"/>
    </source>
</evidence>
<dbReference type="InterPro" id="IPR001633">
    <property type="entry name" value="EAL_dom"/>
</dbReference>
<dbReference type="SMART" id="SM00052">
    <property type="entry name" value="EAL"/>
    <property type="match status" value="1"/>
</dbReference>
<evidence type="ECO:0000259" key="3">
    <source>
        <dbReference type="PROSITE" id="PS50887"/>
    </source>
</evidence>
<dbReference type="PANTHER" id="PTHR33121:SF76">
    <property type="entry name" value="SIGNALING PROTEIN"/>
    <property type="match status" value="1"/>
</dbReference>
<dbReference type="Pfam" id="PF01590">
    <property type="entry name" value="GAF"/>
    <property type="match status" value="2"/>
</dbReference>
<dbReference type="SUPFAM" id="SSF55073">
    <property type="entry name" value="Nucleotide cyclase"/>
    <property type="match status" value="1"/>
</dbReference>
<dbReference type="GO" id="GO:0071111">
    <property type="term" value="F:cyclic-guanylate-specific phosphodiesterase activity"/>
    <property type="evidence" value="ECO:0007669"/>
    <property type="project" value="InterPro"/>
</dbReference>
<dbReference type="Pfam" id="PF00990">
    <property type="entry name" value="GGDEF"/>
    <property type="match status" value="1"/>
</dbReference>
<dbReference type="Gene3D" id="3.30.450.40">
    <property type="match status" value="2"/>
</dbReference>
<dbReference type="InterPro" id="IPR043128">
    <property type="entry name" value="Rev_trsase/Diguanyl_cyclase"/>
</dbReference>
<dbReference type="PANTHER" id="PTHR33121">
    <property type="entry name" value="CYCLIC DI-GMP PHOSPHODIESTERASE PDEF"/>
    <property type="match status" value="1"/>
</dbReference>
<protein>
    <submittedName>
        <fullName evidence="4">Diguanylate cyclase/phosphodiesterase with GAF sensor</fullName>
    </submittedName>
</protein>
<dbReference type="SMART" id="SM00065">
    <property type="entry name" value="GAF"/>
    <property type="match status" value="2"/>
</dbReference>
<gene>
    <name evidence="4" type="ordered locus">Krad_0179</name>
</gene>
<dbReference type="Gene3D" id="3.30.70.270">
    <property type="match status" value="1"/>
</dbReference>